<dbReference type="PROSITE" id="PS51154">
    <property type="entry name" value="MACRO"/>
    <property type="match status" value="3"/>
</dbReference>
<dbReference type="Gene3D" id="3.30.70.330">
    <property type="match status" value="1"/>
</dbReference>
<organism evidence="13 14">
    <name type="scientific">Pycnonotus jocosus</name>
    <name type="common">Red-whiskered bulbul</name>
    <name type="synonym">Lanius jocosus</name>
    <dbReference type="NCBI Taxonomy" id="182897"/>
    <lineage>
        <taxon>Eukaryota</taxon>
        <taxon>Metazoa</taxon>
        <taxon>Chordata</taxon>
        <taxon>Craniata</taxon>
        <taxon>Vertebrata</taxon>
        <taxon>Euteleostomi</taxon>
        <taxon>Archelosauria</taxon>
        <taxon>Archosauria</taxon>
        <taxon>Dinosauria</taxon>
        <taxon>Saurischia</taxon>
        <taxon>Theropoda</taxon>
        <taxon>Coelurosauria</taxon>
        <taxon>Aves</taxon>
        <taxon>Neognathae</taxon>
        <taxon>Neoaves</taxon>
        <taxon>Telluraves</taxon>
        <taxon>Australaves</taxon>
        <taxon>Passeriformes</taxon>
        <taxon>Sylvioidea</taxon>
        <taxon>Pycnonotidae</taxon>
        <taxon>Pycnonotus</taxon>
    </lineage>
</organism>
<dbReference type="Pfam" id="PF23248">
    <property type="entry name" value="KH_PARP14_2"/>
    <property type="match status" value="1"/>
</dbReference>
<dbReference type="Pfam" id="PF23254">
    <property type="entry name" value="KH_PARP14_8"/>
    <property type="match status" value="1"/>
</dbReference>
<evidence type="ECO:0000256" key="2">
    <source>
        <dbReference type="ARBA" id="ARBA00022676"/>
    </source>
</evidence>
<dbReference type="Pfam" id="PF00644">
    <property type="entry name" value="PARP"/>
    <property type="match status" value="1"/>
</dbReference>
<dbReference type="Pfam" id="PF23084">
    <property type="entry name" value="KH_PARP14_1"/>
    <property type="match status" value="1"/>
</dbReference>
<dbReference type="Pfam" id="PF23251">
    <property type="entry name" value="KH_PARP14_4"/>
    <property type="match status" value="1"/>
</dbReference>
<evidence type="ECO:0000256" key="3">
    <source>
        <dbReference type="ARBA" id="ARBA00022679"/>
    </source>
</evidence>
<dbReference type="InterPro" id="IPR057047">
    <property type="entry name" value="PARP14_KH_5"/>
</dbReference>
<dbReference type="InterPro" id="IPR054596">
    <property type="entry name" value="PARP14_WWE"/>
</dbReference>
<reference evidence="13 14" key="1">
    <citation type="submission" date="2019-09" db="EMBL/GenBank/DDBJ databases">
        <title>Bird 10,000 Genomes (B10K) Project - Family phase.</title>
        <authorList>
            <person name="Zhang G."/>
        </authorList>
    </citation>
    <scope>NUCLEOTIDE SEQUENCE [LARGE SCALE GENOMIC DNA]</scope>
    <source>
        <strain evidence="13">B10K-DU-002-42</strain>
        <tissue evidence="13">Muscle</tissue>
    </source>
</reference>
<protein>
    <recommendedName>
        <fullName evidence="7">Poly [ADP-ribose] polymerase</fullName>
        <shortName evidence="7">PARP</shortName>
        <ecNumber evidence="7">2.4.2.-</ecNumber>
    </recommendedName>
</protein>
<dbReference type="Pfam" id="PF22005">
    <property type="entry name" value="WWE_1"/>
    <property type="match status" value="1"/>
</dbReference>
<dbReference type="InterPro" id="IPR057049">
    <property type="entry name" value="PARP14_KH_8"/>
</dbReference>
<evidence type="ECO:0000259" key="11">
    <source>
        <dbReference type="PROSITE" id="PS51059"/>
    </source>
</evidence>
<dbReference type="SUPFAM" id="SSF52949">
    <property type="entry name" value="Macro domain-like"/>
    <property type="match status" value="3"/>
</dbReference>
<sequence>VETSQESCQVENSEGSLLPTAVVLENVEETTKDCMLIMLVENVSGLSEDDGDFSVEMIPELCAAVVTFTGNIDAEEFAKKLNQNHRARKQNITARCLEQTRSVRAENIPPNTPSHYITVYFENEKYGGAQRVDVQQLPDEDAAIITFGDQKDVAKILAKKHSLNKTPIFVYPYYTSLETALYGKEGPQIKKPDPITLPLDPDIWNYLQGNSSLIEAIDHEMAKCNCVPVWPDSLCADPKVTLHPSAIFSERKRSVSQLAKAWKEEVSTAFSQSISKYEAIQCQVSTEVWETIRSSFPHDEILMIPHISKSLYVLVGEKEVVKKAEQELKLLIKKATREIEREKQRTELEVKTVNPGEYVLLQITGLEKKFHTEFPDLQITYDYLQKSVKLSGVPEEVYKVKGEILDHVYKMAKKTVNIHPYIFQFLEHVDNETLSQSLFISKQISAFYELGVGEIILKGSAPEDLLKAEEEIKKELDHKSITLEDVSVCQKEEWQMLVKENCSNGAVIVTQAETQIVIAGLSVAVAKAFQELSSFVDENTQVQRVIEGKPRALIKFFEKEKIDDWTALQKKGVKVDFSTQKNCEVISLIGPKTAVLEGVSLFERILSGLHFKRVIIDLPGAKAYIKEQAHLLAPHIKQAFKCLILVEEQPEGQLQEQKEHSNRGKLYMQVAMGETVIALYKSDLCSHPVDVVVNASNEDLRHIGGLAEALSRAAGPALQEECDELMRKLGSLQPGCAVITSGGRLPCKNVIHAVGPRWSKGKSEMCVNLLRKTVKKCLQLAEAHNHHSIALPAVSGGIFGFPMELCTYSIVSSIKETLEESKGNSSLKEVHLVGFAQDNIQAFSKAFREVFSDSSPSYGSPHHVSTVPQPRPRETSRRIKNFPFVTTQEGLNIMLQIGSIEDATTSIVVVSVGRDLQLDKGPLGRALLSKAGPMLQAGLKKEGGGRIAEEGSVLKTEGYNLACSVVLHAVVPGWSQKNTPSKVLGDIITKCLEIAEELSLKSITFPAIGTGNLEFPRSVVAKLLFDKVFEFSSQNRVNSLEEVHFLLHAKDTANIQEFSEEFENRSVAVKVQKPSPNDASQSTAFSATSSTSAHNVPEMTIGSIVFRVAEGDITKEEGDAIVNITNQTFSLKTGVSRAILNGAGKAVEDECGVLAQKTDKNFIITQAGNLPCKKIVHFVYRDDIRSLVSQVLQECNLRLYTSVAFPAIGTGEARRNPAEVADNMIDAVTDFAKRNSATSLKTIKVVIFQPHLMSVFQASMQKREKSTATRIKSLVSKAYHMGKSLWSSEKHSPKEKTKVVLEKKIDLAIVQICGENKEEVEETEKWLRNAISKEQSQTEIVDEFIAHFGEEETEELDDLENNFKIALHLKSTSIEISGVAKDVFMASLAVHKMILRVKTAKETEAKLLQNSIEWKYFEKDSYVPFNSLTNVELENAYIGKQKTIEVTIGQRMYTVDMERKTAVDAQGRQTSIIRVDKSEDQKSTVLPPTWDHMENEWLKIVELKPDSKEYKDVQGRFLQTCQSFRIEKIERVQNQYLWKNYQIKKCEMDKKNGHRDNERLLFHGTSEESLTLINKHGFNRSYAGVHAANFGNGTYFAVNANYSANDLYSKPDGKGRKYVYLARVLVGEYSLGRKGSITPARKNVSNSVDLFDSSTDNVNQPSMFIIFNDIQAYPEYLITFTK</sequence>
<dbReference type="InterPro" id="IPR057045">
    <property type="entry name" value="PARP14_KH_3"/>
</dbReference>
<proteinExistence type="inferred from homology"/>
<dbReference type="EC" id="2.4.2.-" evidence="7"/>
<dbReference type="GO" id="GO:0005737">
    <property type="term" value="C:cytoplasm"/>
    <property type="evidence" value="ECO:0007669"/>
    <property type="project" value="TreeGrafter"/>
</dbReference>
<dbReference type="PROSITE" id="PS51059">
    <property type="entry name" value="PARP_CATALYTIC"/>
    <property type="match status" value="1"/>
</dbReference>
<feature type="domain" description="Macro" evidence="12">
    <location>
        <begin position="664"/>
        <end position="851"/>
    </location>
</feature>
<dbReference type="InterPro" id="IPR037197">
    <property type="entry name" value="WWE_dom_sf"/>
</dbReference>
<dbReference type="InterPro" id="IPR012677">
    <property type="entry name" value="Nucleotide-bd_a/b_plait_sf"/>
</dbReference>
<evidence type="ECO:0000256" key="7">
    <source>
        <dbReference type="RuleBase" id="RU362114"/>
    </source>
</evidence>
<dbReference type="InterPro" id="IPR057044">
    <property type="entry name" value="PARP14_KH_1"/>
</dbReference>
<comment type="similarity">
    <text evidence="6">Belongs to the ARTD/PARP family.</text>
</comment>
<evidence type="ECO:0000256" key="9">
    <source>
        <dbReference type="SAM" id="MobiDB-lite"/>
    </source>
</evidence>
<feature type="domain" description="PARP catalytic" evidence="11">
    <location>
        <begin position="1486"/>
        <end position="1682"/>
    </location>
</feature>
<dbReference type="GO" id="GO:0010629">
    <property type="term" value="P:negative regulation of gene expression"/>
    <property type="evidence" value="ECO:0007669"/>
    <property type="project" value="TreeGrafter"/>
</dbReference>
<feature type="domain" description="WWE" evidence="10">
    <location>
        <begin position="1399"/>
        <end position="1474"/>
    </location>
</feature>
<keyword evidence="3 7" id="KW-0808">Transferase</keyword>
<dbReference type="PANTHER" id="PTHR14453:SF89">
    <property type="entry name" value="PROTEIN MONO-ADP-RIBOSYLTRANSFERASE PARP14"/>
    <property type="match status" value="1"/>
</dbReference>
<feature type="region of interest" description="Disordered" evidence="9">
    <location>
        <begin position="854"/>
        <end position="875"/>
    </location>
</feature>
<name>A0A7L2NYI7_PYCJO</name>
<dbReference type="GO" id="GO:0003950">
    <property type="term" value="F:NAD+ poly-ADP-ribosyltransferase activity"/>
    <property type="evidence" value="ECO:0007669"/>
    <property type="project" value="UniProtKB-UniRule"/>
</dbReference>
<evidence type="ECO:0000256" key="5">
    <source>
        <dbReference type="ARBA" id="ARBA00023242"/>
    </source>
</evidence>
<dbReference type="InterPro" id="IPR002589">
    <property type="entry name" value="Macro_dom"/>
</dbReference>
<dbReference type="CDD" id="cd01439">
    <property type="entry name" value="TCCD_inducible_PARP_like"/>
    <property type="match status" value="1"/>
</dbReference>
<dbReference type="Proteomes" id="UP000535705">
    <property type="component" value="Unassembled WGS sequence"/>
</dbReference>
<evidence type="ECO:0000259" key="10">
    <source>
        <dbReference type="PROSITE" id="PS50918"/>
    </source>
</evidence>
<dbReference type="InterPro" id="IPR057043">
    <property type="entry name" value="PARP14_KH_2"/>
</dbReference>
<keyword evidence="8" id="KW-0175">Coiled coil</keyword>
<dbReference type="Gene3D" id="3.30.720.50">
    <property type="match status" value="1"/>
</dbReference>
<dbReference type="PROSITE" id="PS50918">
    <property type="entry name" value="WWE"/>
    <property type="match status" value="1"/>
</dbReference>
<accession>A0A7L2NYI7</accession>
<dbReference type="Pfam" id="PF23085">
    <property type="entry name" value="RRM_PARP14_3"/>
    <property type="match status" value="1"/>
</dbReference>
<dbReference type="Pfam" id="PF01661">
    <property type="entry name" value="Macro"/>
    <property type="match status" value="3"/>
</dbReference>
<evidence type="ECO:0000313" key="14">
    <source>
        <dbReference type="Proteomes" id="UP000535705"/>
    </source>
</evidence>
<comment type="caution">
    <text evidence="13">The sequence shown here is derived from an EMBL/GenBank/DDBJ whole genome shotgun (WGS) entry which is preliminary data.</text>
</comment>
<feature type="non-terminal residue" evidence="13">
    <location>
        <position position="1682"/>
    </location>
</feature>
<evidence type="ECO:0000259" key="12">
    <source>
        <dbReference type="PROSITE" id="PS51154"/>
    </source>
</evidence>
<dbReference type="Pfam" id="PF23252">
    <property type="entry name" value="KH_PARP14_5"/>
    <property type="match status" value="1"/>
</dbReference>
<dbReference type="Gene3D" id="3.90.228.10">
    <property type="match status" value="1"/>
</dbReference>
<dbReference type="InterPro" id="IPR057048">
    <property type="entry name" value="PARP14_KH_6"/>
</dbReference>
<dbReference type="GO" id="GO:0070212">
    <property type="term" value="P:protein poly-ADP-ribosylation"/>
    <property type="evidence" value="ECO:0007669"/>
    <property type="project" value="TreeGrafter"/>
</dbReference>
<evidence type="ECO:0000313" key="13">
    <source>
        <dbReference type="EMBL" id="NXR77451.1"/>
    </source>
</evidence>
<dbReference type="GO" id="GO:0005634">
    <property type="term" value="C:nucleus"/>
    <property type="evidence" value="ECO:0007669"/>
    <property type="project" value="UniProtKB-SubCell"/>
</dbReference>
<dbReference type="CDD" id="cd02903">
    <property type="entry name" value="Macro_BAL-like"/>
    <property type="match status" value="1"/>
</dbReference>
<dbReference type="InterPro" id="IPR057046">
    <property type="entry name" value="PARP14_KH_4"/>
</dbReference>
<dbReference type="Gene3D" id="3.40.220.10">
    <property type="entry name" value="Leucine Aminopeptidase, subunit E, domain 1"/>
    <property type="match status" value="3"/>
</dbReference>
<dbReference type="GO" id="GO:0003714">
    <property type="term" value="F:transcription corepressor activity"/>
    <property type="evidence" value="ECO:0007669"/>
    <property type="project" value="TreeGrafter"/>
</dbReference>
<feature type="domain" description="Macro" evidence="12">
    <location>
        <begin position="880"/>
        <end position="1066"/>
    </location>
</feature>
<dbReference type="PANTHER" id="PTHR14453">
    <property type="entry name" value="PARP/ZINC FINGER CCCH TYPE DOMAIN CONTAINING PROTEIN"/>
    <property type="match status" value="1"/>
</dbReference>
<keyword evidence="5" id="KW-0539">Nucleus</keyword>
<dbReference type="InterPro" id="IPR012317">
    <property type="entry name" value="Poly(ADP-ribose)pol_cat_dom"/>
</dbReference>
<keyword evidence="2 7" id="KW-0328">Glycosyltransferase</keyword>
<dbReference type="SUPFAM" id="SSF56399">
    <property type="entry name" value="ADP-ribosylation"/>
    <property type="match status" value="1"/>
</dbReference>
<evidence type="ECO:0000256" key="1">
    <source>
        <dbReference type="ARBA" id="ARBA00004123"/>
    </source>
</evidence>
<keyword evidence="4 7" id="KW-0520">NAD</keyword>
<dbReference type="InterPro" id="IPR004170">
    <property type="entry name" value="WWE_dom"/>
</dbReference>
<keyword evidence="14" id="KW-1185">Reference proteome</keyword>
<dbReference type="InterPro" id="IPR052056">
    <property type="entry name" value="Mono-ARTD/PARP"/>
</dbReference>
<dbReference type="Pfam" id="PF23249">
    <property type="entry name" value="KH_PARP14_3"/>
    <property type="match status" value="1"/>
</dbReference>
<dbReference type="Pfam" id="PF23245">
    <property type="entry name" value="RRM_PARP14_2"/>
    <property type="match status" value="1"/>
</dbReference>
<feature type="non-terminal residue" evidence="13">
    <location>
        <position position="1"/>
    </location>
</feature>
<comment type="subcellular location">
    <subcellularLocation>
        <location evidence="1">Nucleus</location>
    </subcellularLocation>
</comment>
<dbReference type="CDD" id="cd02907">
    <property type="entry name" value="Macro_Af1521_BAL-like"/>
    <property type="match status" value="1"/>
</dbReference>
<dbReference type="GO" id="GO:1990404">
    <property type="term" value="F:NAD+-protein mono-ADP-ribosyltransferase activity"/>
    <property type="evidence" value="ECO:0007669"/>
    <property type="project" value="TreeGrafter"/>
</dbReference>
<gene>
    <name evidence="13" type="primary">Parp14_0</name>
    <name evidence="13" type="ORF">PYCJOC_R13263</name>
</gene>
<evidence type="ECO:0000256" key="6">
    <source>
        <dbReference type="ARBA" id="ARBA00024347"/>
    </source>
</evidence>
<feature type="coiled-coil region" evidence="8">
    <location>
        <begin position="314"/>
        <end position="345"/>
    </location>
</feature>
<dbReference type="Pfam" id="PF23253">
    <property type="entry name" value="KH_PARP14_6"/>
    <property type="match status" value="1"/>
</dbReference>
<evidence type="ECO:0000256" key="4">
    <source>
        <dbReference type="ARBA" id="ARBA00023027"/>
    </source>
</evidence>
<dbReference type="SUPFAM" id="SSF117839">
    <property type="entry name" value="WWE domain"/>
    <property type="match status" value="1"/>
</dbReference>
<dbReference type="OrthoDB" id="6133115at2759"/>
<evidence type="ECO:0000256" key="8">
    <source>
        <dbReference type="SAM" id="Coils"/>
    </source>
</evidence>
<dbReference type="EMBL" id="VWYP01017307">
    <property type="protein sequence ID" value="NXR77451.1"/>
    <property type="molecule type" value="Genomic_DNA"/>
</dbReference>
<dbReference type="FunFam" id="3.90.228.10:FF:000008">
    <property type="entry name" value="Poly [ADP-ribose] polymerase"/>
    <property type="match status" value="1"/>
</dbReference>
<dbReference type="InterPro" id="IPR043472">
    <property type="entry name" value="Macro_dom-like"/>
</dbReference>
<dbReference type="SMART" id="SM00506">
    <property type="entry name" value="A1pp"/>
    <property type="match status" value="3"/>
</dbReference>
<dbReference type="InterPro" id="IPR057050">
    <property type="entry name" value="RRM_PARP14_2"/>
</dbReference>
<feature type="domain" description="Macro" evidence="12">
    <location>
        <begin position="1093"/>
        <end position="1264"/>
    </location>
</feature>